<proteinExistence type="predicted"/>
<keyword evidence="1" id="KW-0812">Transmembrane</keyword>
<organism evidence="3">
    <name type="scientific">Theileria annulata</name>
    <dbReference type="NCBI Taxonomy" id="5874"/>
    <lineage>
        <taxon>Eukaryota</taxon>
        <taxon>Sar</taxon>
        <taxon>Alveolata</taxon>
        <taxon>Apicomplexa</taxon>
        <taxon>Aconoidasida</taxon>
        <taxon>Piroplasmida</taxon>
        <taxon>Theileriidae</taxon>
        <taxon>Theileria</taxon>
    </lineage>
</organism>
<keyword evidence="1" id="KW-1133">Transmembrane helix</keyword>
<feature type="transmembrane region" description="Helical" evidence="1">
    <location>
        <begin position="140"/>
        <end position="158"/>
    </location>
</feature>
<accession>A0A3B0MZW1</accession>
<protein>
    <submittedName>
        <fullName evidence="3">Uncharacterized protein</fullName>
    </submittedName>
</protein>
<keyword evidence="1" id="KW-0472">Membrane</keyword>
<evidence type="ECO:0000313" key="3">
    <source>
        <dbReference type="EMBL" id="SVP95195.1"/>
    </source>
</evidence>
<evidence type="ECO:0000256" key="1">
    <source>
        <dbReference type="SAM" id="Phobius"/>
    </source>
</evidence>
<evidence type="ECO:0000313" key="2">
    <source>
        <dbReference type="EMBL" id="SVP94350.1"/>
    </source>
</evidence>
<name>A0A3B0MZW1_THEAN</name>
<feature type="transmembrane region" description="Helical" evidence="1">
    <location>
        <begin position="83"/>
        <end position="101"/>
    </location>
</feature>
<dbReference type="EMBL" id="UIVT01000004">
    <property type="protein sequence ID" value="SVP94350.1"/>
    <property type="molecule type" value="Genomic_DNA"/>
</dbReference>
<sequence length="248" mass="29756">MKVKLVEKLSKRFGTRLFSTQPMTNGLQANEGLYDRTARPLENLVLDNTVTTYSEGLKSCRIFDNPNIIRVIKKDKEGFFDRLYRYELLNYIVMLMWYRYLDIGGLLTIVNSRKAHLLRVPPEGRITIMLLTEFERKQGIFINFFFSCLLTYICYCYIRHKIHIYDRRPSPDTPIYEFTNNRTRDFTWHGSFPFQYPKGRCKECRWLELECKKRCYDDLLRQGHKFIIHNPMQIPRRTLLPSPYPPIE</sequence>
<dbReference type="AlphaFoldDB" id="A0A3B0MZW1"/>
<dbReference type="VEuPathDB" id="PiroplasmaDB:TA08305"/>
<dbReference type="EMBL" id="UIVS01000004">
    <property type="protein sequence ID" value="SVP95195.1"/>
    <property type="molecule type" value="Genomic_DNA"/>
</dbReference>
<reference evidence="3" key="1">
    <citation type="submission" date="2018-07" db="EMBL/GenBank/DDBJ databases">
        <authorList>
            <person name="Quirk P.G."/>
            <person name="Krulwich T.A."/>
        </authorList>
    </citation>
    <scope>NUCLEOTIDE SEQUENCE</scope>
    <source>
        <strain evidence="3">Anand</strain>
    </source>
</reference>
<gene>
    <name evidence="2" type="ORF">TAT_000335400</name>
    <name evidence="3" type="ORF">TAV_000335200</name>
</gene>